<feature type="region of interest" description="Disordered" evidence="1">
    <location>
        <begin position="99"/>
        <end position="132"/>
    </location>
</feature>
<organism evidence="2 3">
    <name type="scientific">Aedes albopictus</name>
    <name type="common">Asian tiger mosquito</name>
    <name type="synonym">Stegomyia albopicta</name>
    <dbReference type="NCBI Taxonomy" id="7160"/>
    <lineage>
        <taxon>Eukaryota</taxon>
        <taxon>Metazoa</taxon>
        <taxon>Ecdysozoa</taxon>
        <taxon>Arthropoda</taxon>
        <taxon>Hexapoda</taxon>
        <taxon>Insecta</taxon>
        <taxon>Pterygota</taxon>
        <taxon>Neoptera</taxon>
        <taxon>Endopterygota</taxon>
        <taxon>Diptera</taxon>
        <taxon>Nematocera</taxon>
        <taxon>Culicoidea</taxon>
        <taxon>Culicidae</taxon>
        <taxon>Culicinae</taxon>
        <taxon>Aedini</taxon>
        <taxon>Aedes</taxon>
        <taxon>Stegomyia</taxon>
    </lineage>
</organism>
<feature type="compositionally biased region" description="Basic and acidic residues" evidence="1">
    <location>
        <begin position="344"/>
        <end position="366"/>
    </location>
</feature>
<feature type="region of interest" description="Disordered" evidence="1">
    <location>
        <begin position="344"/>
        <end position="400"/>
    </location>
</feature>
<evidence type="ECO:0000256" key="1">
    <source>
        <dbReference type="SAM" id="MobiDB-lite"/>
    </source>
</evidence>
<feature type="compositionally biased region" description="Basic and acidic residues" evidence="1">
    <location>
        <begin position="461"/>
        <end position="480"/>
    </location>
</feature>
<dbReference type="GeneID" id="109432481"/>
<feature type="compositionally biased region" description="Gly residues" evidence="1">
    <location>
        <begin position="111"/>
        <end position="122"/>
    </location>
</feature>
<reference evidence="2" key="2">
    <citation type="submission" date="2025-05" db="UniProtKB">
        <authorList>
            <consortium name="EnsemblMetazoa"/>
        </authorList>
    </citation>
    <scope>IDENTIFICATION</scope>
    <source>
        <strain evidence="2">Foshan</strain>
    </source>
</reference>
<dbReference type="EnsemblMetazoa" id="AALFPA23_004963.R6220">
    <property type="protein sequence ID" value="AALFPA23_004963.P6220"/>
    <property type="gene ID" value="AALFPA23_004963"/>
</dbReference>
<proteinExistence type="predicted"/>
<evidence type="ECO:0000313" key="2">
    <source>
        <dbReference type="EnsemblMetazoa" id="AALFPA23_004963.P6220"/>
    </source>
</evidence>
<keyword evidence="3" id="KW-1185">Reference proteome</keyword>
<evidence type="ECO:0000313" key="3">
    <source>
        <dbReference type="Proteomes" id="UP000069940"/>
    </source>
</evidence>
<feature type="compositionally biased region" description="Basic residues" evidence="1">
    <location>
        <begin position="367"/>
        <end position="377"/>
    </location>
</feature>
<dbReference type="RefSeq" id="XP_062705533.1">
    <property type="nucleotide sequence ID" value="XM_062849549.1"/>
</dbReference>
<sequence>MMNAGSFWGTFDLLLGREAQKYGGQDALKVGTWMSAYAGVRKIGHGDDSIGSSGAFGSTGSDFTSLATSSSGAATSGGTGSLNFPSIYHQSAAAAAAGGNQLIGSDPNTGDGAGGPGAGGRGDGGRGKGRKKLRLLKPKLKQLYDMEVLPVEYMGPKIEYTVNLPRVTAQLEKLMGTNVVRLTDRKYMQELQRRIQQDYNVTLEKRIHEREAKELERERNLILSGAGDSIPEDMSSSVFSVNKKTNQHICNKREKLKTIREKNAERLIKQGLRWERERLQMEDYNRQKEIERKSRREALLEKEKLYMIEDNERALNLLRMKTKKGPCRDMDLRSLLMQQREELGEKIQQRDFDLNDDKRMDSDRSKEKKRRRKKQPTKKGADTQLSSPEEGYSSMNPPEQASDLETSIMIKIDKDSKDSGDDTDALDDVSTVEVSEGAGGSEAEDADASEAVDPAEVAEAEAMKEEMSKALEKKKVKARNEDPKITRLKEADTVNEIYSIADEIIILEKKKGKKGFGMK</sequence>
<name>A0ABM1Y241_AEDAL</name>
<feature type="region of interest" description="Disordered" evidence="1">
    <location>
        <begin position="413"/>
        <end position="480"/>
    </location>
</feature>
<dbReference type="Proteomes" id="UP000069940">
    <property type="component" value="Unassembled WGS sequence"/>
</dbReference>
<protein>
    <recommendedName>
        <fullName evidence="4">M12 mutant protein precursor</fullName>
    </recommendedName>
</protein>
<evidence type="ECO:0008006" key="4">
    <source>
        <dbReference type="Google" id="ProtNLM"/>
    </source>
</evidence>
<reference evidence="3" key="1">
    <citation type="journal article" date="2015" name="Proc. Natl. Acad. Sci. U.S.A.">
        <title>Genome sequence of the Asian Tiger mosquito, Aedes albopictus, reveals insights into its biology, genetics, and evolution.</title>
        <authorList>
            <person name="Chen X.G."/>
            <person name="Jiang X."/>
            <person name="Gu J."/>
            <person name="Xu M."/>
            <person name="Wu Y."/>
            <person name="Deng Y."/>
            <person name="Zhang C."/>
            <person name="Bonizzoni M."/>
            <person name="Dermauw W."/>
            <person name="Vontas J."/>
            <person name="Armbruster P."/>
            <person name="Huang X."/>
            <person name="Yang Y."/>
            <person name="Zhang H."/>
            <person name="He W."/>
            <person name="Peng H."/>
            <person name="Liu Y."/>
            <person name="Wu K."/>
            <person name="Chen J."/>
            <person name="Lirakis M."/>
            <person name="Topalis P."/>
            <person name="Van Leeuwen T."/>
            <person name="Hall A.B."/>
            <person name="Jiang X."/>
            <person name="Thorpe C."/>
            <person name="Mueller R.L."/>
            <person name="Sun C."/>
            <person name="Waterhouse R.M."/>
            <person name="Yan G."/>
            <person name="Tu Z.J."/>
            <person name="Fang X."/>
            <person name="James A.A."/>
        </authorList>
    </citation>
    <scope>NUCLEOTIDE SEQUENCE [LARGE SCALE GENOMIC DNA]</scope>
    <source>
        <strain evidence="3">Foshan</strain>
    </source>
</reference>
<feature type="compositionally biased region" description="Polar residues" evidence="1">
    <location>
        <begin position="383"/>
        <end position="400"/>
    </location>
</feature>
<accession>A0ABM1Y241</accession>